<evidence type="ECO:0000259" key="7">
    <source>
        <dbReference type="SMART" id="SM00829"/>
    </source>
</evidence>
<reference evidence="8 9" key="1">
    <citation type="submission" date="2020-06" db="EMBL/GenBank/DDBJ databases">
        <title>Global-level population genomics: horizontal gene transfer, symbiosis and evolution in Rhizobia.</title>
        <authorList>
            <person name="Gai Y."/>
        </authorList>
    </citation>
    <scope>NUCLEOTIDE SEQUENCE [LARGE SCALE GENOMIC DNA]</scope>
    <source>
        <strain evidence="8 9">PLR6_1b</strain>
    </source>
</reference>
<evidence type="ECO:0000313" key="9">
    <source>
        <dbReference type="Proteomes" id="UP000720124"/>
    </source>
</evidence>
<keyword evidence="9" id="KW-1185">Reference proteome</keyword>
<accession>A0ABS7LM63</accession>
<evidence type="ECO:0000256" key="4">
    <source>
        <dbReference type="ARBA" id="ARBA00022857"/>
    </source>
</evidence>
<keyword evidence="3" id="KW-0963">Cytoplasm</keyword>
<keyword evidence="4" id="KW-0521">NADP</keyword>
<evidence type="ECO:0000256" key="6">
    <source>
        <dbReference type="ARBA" id="ARBA00022990"/>
    </source>
</evidence>
<name>A0ABS7LM63_9HYPH</name>
<dbReference type="Pfam" id="PF00107">
    <property type="entry name" value="ADH_zinc_N"/>
    <property type="match status" value="1"/>
</dbReference>
<sequence>MRAVVIHEFGEPEVLRMETVPAPEPAAGWVTIAVHAVSVNRTLDLAVRAGRYARPVRLPHVLGADPSGVVVAVGTGVNKRRVGDRVVTSPFLRAASGTQGPQLLGVQAWGGYAEFVTVPEDATYLIPSALDFPQATVVSRHAPMAFHLLDAKANLSADEWVLVMGASGGLGGVGVQVAKMIGAKVIAGAGSDERVASAMSLGADYAINYRSSDLEAEVMRITDGRGVDVVYENVSDPVLFPKALASLARGGRLVTAGSHGGGTVPLDVSRLYMKQLTIMGSTGQTPSDTERSLTAAADGFIRADIHTTLPLEACSEAHRLLEAGEVFGKIVLTITHADKYHA</sequence>
<evidence type="ECO:0000256" key="1">
    <source>
        <dbReference type="ARBA" id="ARBA00004496"/>
    </source>
</evidence>
<dbReference type="InterPro" id="IPR036291">
    <property type="entry name" value="NAD(P)-bd_dom_sf"/>
</dbReference>
<protein>
    <submittedName>
        <fullName evidence="8">Zinc-binding dehydrogenase</fullName>
    </submittedName>
</protein>
<dbReference type="PROSITE" id="PS01162">
    <property type="entry name" value="QOR_ZETA_CRYSTAL"/>
    <property type="match status" value="1"/>
</dbReference>
<dbReference type="PANTHER" id="PTHR44154:SF1">
    <property type="entry name" value="QUINONE OXIDOREDUCTASE"/>
    <property type="match status" value="1"/>
</dbReference>
<comment type="subcellular location">
    <subcellularLocation>
        <location evidence="1">Cytoplasm</location>
    </subcellularLocation>
</comment>
<proteinExistence type="predicted"/>
<comment type="caution">
    <text evidence="8">The sequence shown here is derived from an EMBL/GenBank/DDBJ whole genome shotgun (WGS) entry which is preliminary data.</text>
</comment>
<dbReference type="Proteomes" id="UP000720124">
    <property type="component" value="Unassembled WGS sequence"/>
</dbReference>
<gene>
    <name evidence="8" type="ORF">HJA87_21185</name>
</gene>
<evidence type="ECO:0000313" key="8">
    <source>
        <dbReference type="EMBL" id="MBY3592370.1"/>
    </source>
</evidence>
<dbReference type="Gene3D" id="3.90.180.10">
    <property type="entry name" value="Medium-chain alcohol dehydrogenases, catalytic domain"/>
    <property type="match status" value="1"/>
</dbReference>
<dbReference type="SMART" id="SM00829">
    <property type="entry name" value="PKS_ER"/>
    <property type="match status" value="1"/>
</dbReference>
<keyword evidence="5" id="KW-0694">RNA-binding</keyword>
<dbReference type="InterPro" id="IPR051603">
    <property type="entry name" value="Zinc-ADH_QOR/CCCR"/>
</dbReference>
<evidence type="ECO:0000256" key="5">
    <source>
        <dbReference type="ARBA" id="ARBA00022884"/>
    </source>
</evidence>
<dbReference type="InterPro" id="IPR013149">
    <property type="entry name" value="ADH-like_C"/>
</dbReference>
<dbReference type="EMBL" id="JABTXI010000008">
    <property type="protein sequence ID" value="MBY3592370.1"/>
    <property type="molecule type" value="Genomic_DNA"/>
</dbReference>
<feature type="domain" description="Enoyl reductase (ER)" evidence="7">
    <location>
        <begin position="10"/>
        <end position="332"/>
    </location>
</feature>
<evidence type="ECO:0000256" key="2">
    <source>
        <dbReference type="ARBA" id="ARBA00011881"/>
    </source>
</evidence>
<organism evidence="8 9">
    <name type="scientific">Rhizobium bangladeshense</name>
    <dbReference type="NCBI Taxonomy" id="1138189"/>
    <lineage>
        <taxon>Bacteria</taxon>
        <taxon>Pseudomonadati</taxon>
        <taxon>Pseudomonadota</taxon>
        <taxon>Alphaproteobacteria</taxon>
        <taxon>Hyphomicrobiales</taxon>
        <taxon>Rhizobiaceae</taxon>
        <taxon>Rhizobium/Agrobacterium group</taxon>
        <taxon>Rhizobium</taxon>
    </lineage>
</organism>
<dbReference type="InterPro" id="IPR013154">
    <property type="entry name" value="ADH-like_N"/>
</dbReference>
<dbReference type="SUPFAM" id="SSF51735">
    <property type="entry name" value="NAD(P)-binding Rossmann-fold domains"/>
    <property type="match status" value="1"/>
</dbReference>
<comment type="subunit">
    <text evidence="2">Homotetramer.</text>
</comment>
<dbReference type="InterPro" id="IPR020843">
    <property type="entry name" value="ER"/>
</dbReference>
<dbReference type="SUPFAM" id="SSF50129">
    <property type="entry name" value="GroES-like"/>
    <property type="match status" value="1"/>
</dbReference>
<dbReference type="Pfam" id="PF08240">
    <property type="entry name" value="ADH_N"/>
    <property type="match status" value="1"/>
</dbReference>
<dbReference type="RefSeq" id="WP_222012443.1">
    <property type="nucleotide sequence ID" value="NZ_JABTXI010000008.1"/>
</dbReference>
<keyword evidence="6" id="KW-0007">Acetylation</keyword>
<dbReference type="InterPro" id="IPR011032">
    <property type="entry name" value="GroES-like_sf"/>
</dbReference>
<dbReference type="InterPro" id="IPR002364">
    <property type="entry name" value="Quin_OxRdtase/zeta-crystal_CS"/>
</dbReference>
<dbReference type="PANTHER" id="PTHR44154">
    <property type="entry name" value="QUINONE OXIDOREDUCTASE"/>
    <property type="match status" value="1"/>
</dbReference>
<evidence type="ECO:0000256" key="3">
    <source>
        <dbReference type="ARBA" id="ARBA00022490"/>
    </source>
</evidence>